<evidence type="ECO:0000313" key="1">
    <source>
        <dbReference type="EMBL" id="KAI4318767.1"/>
    </source>
</evidence>
<dbReference type="EMBL" id="CM042889">
    <property type="protein sequence ID" value="KAI4318767.1"/>
    <property type="molecule type" value="Genomic_DNA"/>
</dbReference>
<accession>A0ACB9M5M5</accession>
<keyword evidence="2" id="KW-1185">Reference proteome</keyword>
<evidence type="ECO:0000313" key="2">
    <source>
        <dbReference type="Proteomes" id="UP001057402"/>
    </source>
</evidence>
<comment type="caution">
    <text evidence="1">The sequence shown here is derived from an EMBL/GenBank/DDBJ whole genome shotgun (WGS) entry which is preliminary data.</text>
</comment>
<dbReference type="Proteomes" id="UP001057402">
    <property type="component" value="Chromosome 10"/>
</dbReference>
<organism evidence="1 2">
    <name type="scientific">Melastoma candidum</name>
    <dbReference type="NCBI Taxonomy" id="119954"/>
    <lineage>
        <taxon>Eukaryota</taxon>
        <taxon>Viridiplantae</taxon>
        <taxon>Streptophyta</taxon>
        <taxon>Embryophyta</taxon>
        <taxon>Tracheophyta</taxon>
        <taxon>Spermatophyta</taxon>
        <taxon>Magnoliopsida</taxon>
        <taxon>eudicotyledons</taxon>
        <taxon>Gunneridae</taxon>
        <taxon>Pentapetalae</taxon>
        <taxon>rosids</taxon>
        <taxon>malvids</taxon>
        <taxon>Myrtales</taxon>
        <taxon>Melastomataceae</taxon>
        <taxon>Melastomatoideae</taxon>
        <taxon>Melastomateae</taxon>
        <taxon>Melastoma</taxon>
    </lineage>
</organism>
<gene>
    <name evidence="1" type="ORF">MLD38_032436</name>
</gene>
<protein>
    <submittedName>
        <fullName evidence="1">Uncharacterized protein</fullName>
    </submittedName>
</protein>
<name>A0ACB9M5M5_9MYRT</name>
<proteinExistence type="predicted"/>
<reference evidence="2" key="1">
    <citation type="journal article" date="2023" name="Front. Plant Sci.">
        <title>Chromosomal-level genome assembly of Melastoma candidum provides insights into trichome evolution.</title>
        <authorList>
            <person name="Zhong Y."/>
            <person name="Wu W."/>
            <person name="Sun C."/>
            <person name="Zou P."/>
            <person name="Liu Y."/>
            <person name="Dai S."/>
            <person name="Zhou R."/>
        </authorList>
    </citation>
    <scope>NUCLEOTIDE SEQUENCE [LARGE SCALE GENOMIC DNA]</scope>
</reference>
<sequence>MKILLYALVICFLLISSGFMQSGDAYTGLCARKCSGRCSRAGFADRCMKYCNLCCEECRCVPSGTYGNKHECPCYRDKRNSKGRPKCP</sequence>